<evidence type="ECO:0000313" key="3">
    <source>
        <dbReference type="Proteomes" id="UP000324853"/>
    </source>
</evidence>
<evidence type="ECO:0000313" key="2">
    <source>
        <dbReference type="EMBL" id="TYL87428.1"/>
    </source>
</evidence>
<keyword evidence="3" id="KW-1185">Reference proteome</keyword>
<name>A0A5S4XDA7_9BRAD</name>
<gene>
    <name evidence="2" type="ORF">FXB38_04740</name>
</gene>
<accession>A0A5S4XDA7</accession>
<reference evidence="2 3" key="1">
    <citation type="submission" date="2019-08" db="EMBL/GenBank/DDBJ databases">
        <title>Bradyrhizobium hipponensis sp. nov., a rhizobium isolated from a Lupinus angustifolius root nodule in Tunisia.</title>
        <authorList>
            <person name="Off K."/>
            <person name="Rejili M."/>
            <person name="Mars M."/>
            <person name="Brachmann A."/>
            <person name="Marin M."/>
        </authorList>
    </citation>
    <scope>NUCLEOTIDE SEQUENCE [LARGE SCALE GENOMIC DNA]</scope>
    <source>
        <strain evidence="2 3">CTAW11</strain>
    </source>
</reference>
<protein>
    <submittedName>
        <fullName evidence="2">Uncharacterized protein</fullName>
    </submittedName>
</protein>
<organism evidence="2 3">
    <name type="scientific">Bradyrhizobium cytisi</name>
    <dbReference type="NCBI Taxonomy" id="515489"/>
    <lineage>
        <taxon>Bacteria</taxon>
        <taxon>Pseudomonadati</taxon>
        <taxon>Pseudomonadota</taxon>
        <taxon>Alphaproteobacteria</taxon>
        <taxon>Hyphomicrobiales</taxon>
        <taxon>Nitrobacteraceae</taxon>
        <taxon>Bradyrhizobium</taxon>
    </lineage>
</organism>
<proteinExistence type="predicted"/>
<dbReference type="RefSeq" id="WP_148749606.1">
    <property type="nucleotide sequence ID" value="NZ_VSSR01000008.1"/>
</dbReference>
<dbReference type="OrthoDB" id="8262065at2"/>
<feature type="compositionally biased region" description="Polar residues" evidence="1">
    <location>
        <begin position="97"/>
        <end position="112"/>
    </location>
</feature>
<evidence type="ECO:0000256" key="1">
    <source>
        <dbReference type="SAM" id="MobiDB-lite"/>
    </source>
</evidence>
<feature type="compositionally biased region" description="Polar residues" evidence="1">
    <location>
        <begin position="43"/>
        <end position="52"/>
    </location>
</feature>
<comment type="caution">
    <text evidence="2">The sequence shown here is derived from an EMBL/GenBank/DDBJ whole genome shotgun (WGS) entry which is preliminary data.</text>
</comment>
<dbReference type="Proteomes" id="UP000324853">
    <property type="component" value="Unassembled WGS sequence"/>
</dbReference>
<sequence>MVDHQEHRHDTKQHEEATRKRLADEKAHREKQQAAAREASANVKPTPTQQENDLAASGVKVDLEPDGSPEQPPPPDPPPVEGGVTRSRQVEADRNRQGYSTRAQQPADSTKT</sequence>
<feature type="compositionally biased region" description="Pro residues" evidence="1">
    <location>
        <begin position="70"/>
        <end position="80"/>
    </location>
</feature>
<feature type="compositionally biased region" description="Basic and acidic residues" evidence="1">
    <location>
        <begin position="1"/>
        <end position="32"/>
    </location>
</feature>
<dbReference type="AlphaFoldDB" id="A0A5S4XDA7"/>
<dbReference type="EMBL" id="VSSR01000008">
    <property type="protein sequence ID" value="TYL87428.1"/>
    <property type="molecule type" value="Genomic_DNA"/>
</dbReference>
<feature type="region of interest" description="Disordered" evidence="1">
    <location>
        <begin position="1"/>
        <end position="112"/>
    </location>
</feature>